<dbReference type="PANTHER" id="PTHR33204:SF18">
    <property type="entry name" value="TRANSCRIPTIONAL REGULATORY PROTEIN"/>
    <property type="match status" value="1"/>
</dbReference>
<keyword evidence="1" id="KW-0805">Transcription regulation</keyword>
<dbReference type="Gene3D" id="1.10.10.10">
    <property type="entry name" value="Winged helix-like DNA-binding domain superfamily/Winged helix DNA-binding domain"/>
    <property type="match status" value="1"/>
</dbReference>
<dbReference type="EMBL" id="CP129674">
    <property type="protein sequence ID" value="XDS44497.1"/>
    <property type="molecule type" value="Genomic_DNA"/>
</dbReference>
<evidence type="ECO:0000313" key="5">
    <source>
        <dbReference type="EMBL" id="XDS44497.1"/>
    </source>
</evidence>
<proteinExistence type="predicted"/>
<accession>A0AB39U687</accession>
<protein>
    <submittedName>
        <fullName evidence="5">Helix-turn-helix domain-containing protein</fullName>
    </submittedName>
</protein>
<evidence type="ECO:0000256" key="2">
    <source>
        <dbReference type="ARBA" id="ARBA00023125"/>
    </source>
</evidence>
<dbReference type="InterPro" id="IPR036390">
    <property type="entry name" value="WH_DNA-bd_sf"/>
</dbReference>
<name>A0AB39U687_9BIFI</name>
<dbReference type="AlphaFoldDB" id="A0AB39U687"/>
<dbReference type="InterPro" id="IPR011991">
    <property type="entry name" value="ArsR-like_HTH"/>
</dbReference>
<organism evidence="5">
    <name type="scientific">Bifidobacterium aquikefiricola</name>
    <dbReference type="NCBI Taxonomy" id="3059038"/>
    <lineage>
        <taxon>Bacteria</taxon>
        <taxon>Bacillati</taxon>
        <taxon>Actinomycetota</taxon>
        <taxon>Actinomycetes</taxon>
        <taxon>Bifidobacteriales</taxon>
        <taxon>Bifidobacteriaceae</taxon>
        <taxon>Bifidobacterium</taxon>
    </lineage>
</organism>
<keyword evidence="2" id="KW-0238">DNA-binding</keyword>
<dbReference type="Pfam" id="PF01638">
    <property type="entry name" value="HxlR"/>
    <property type="match status" value="1"/>
</dbReference>
<dbReference type="PANTHER" id="PTHR33204">
    <property type="entry name" value="TRANSCRIPTIONAL REGULATOR, MARR FAMILY"/>
    <property type="match status" value="1"/>
</dbReference>
<reference evidence="5" key="1">
    <citation type="submission" date="2023-07" db="EMBL/GenBank/DDBJ databases">
        <title>Bifidobacterium aquikefiriaerophilum sp. nov. and Bifidobacterium eccum sp. nov., isolated from water kefir.</title>
        <authorList>
            <person name="Breselge S."/>
            <person name="Bellassi P."/>
            <person name="Barcenilla C."/>
            <person name="Alvarez-Ordonez A."/>
            <person name="Morelli L."/>
            <person name="Cotter P.D."/>
        </authorList>
    </citation>
    <scope>NUCLEOTIDE SEQUENCE</scope>
    <source>
        <strain evidence="5">WK041_4_12</strain>
    </source>
</reference>
<feature type="domain" description="HTH hxlR-type" evidence="4">
    <location>
        <begin position="7"/>
        <end position="108"/>
    </location>
</feature>
<evidence type="ECO:0000259" key="4">
    <source>
        <dbReference type="PROSITE" id="PS51118"/>
    </source>
</evidence>
<evidence type="ECO:0000256" key="1">
    <source>
        <dbReference type="ARBA" id="ARBA00023015"/>
    </source>
</evidence>
<dbReference type="CDD" id="cd00090">
    <property type="entry name" value="HTH_ARSR"/>
    <property type="match status" value="1"/>
</dbReference>
<evidence type="ECO:0000256" key="3">
    <source>
        <dbReference type="ARBA" id="ARBA00023163"/>
    </source>
</evidence>
<gene>
    <name evidence="5" type="ORF">QN215_09620</name>
</gene>
<sequence>MEQAGICQISTVEAVMNVIGGKWTFPILCNLLRGDSRFTEIQHHLDGISPKMLSRRLLELTENGIITRNVIPELPPRVEYRLTAKGKDLRPLFQAIGTWGTTWNITETSTAQ</sequence>
<keyword evidence="3" id="KW-0804">Transcription</keyword>
<dbReference type="SUPFAM" id="SSF46785">
    <property type="entry name" value="Winged helix' DNA-binding domain"/>
    <property type="match status" value="1"/>
</dbReference>
<dbReference type="RefSeq" id="WP_369344073.1">
    <property type="nucleotide sequence ID" value="NZ_CP129674.1"/>
</dbReference>
<dbReference type="PROSITE" id="PS51118">
    <property type="entry name" value="HTH_HXLR"/>
    <property type="match status" value="1"/>
</dbReference>
<dbReference type="InterPro" id="IPR002577">
    <property type="entry name" value="HTH_HxlR"/>
</dbReference>
<dbReference type="InterPro" id="IPR036388">
    <property type="entry name" value="WH-like_DNA-bd_sf"/>
</dbReference>
<dbReference type="KEGG" id="baqk:QN215_09620"/>
<dbReference type="GO" id="GO:0003677">
    <property type="term" value="F:DNA binding"/>
    <property type="evidence" value="ECO:0007669"/>
    <property type="project" value="UniProtKB-KW"/>
</dbReference>